<comment type="caution">
    <text evidence="4">The sequence shown here is derived from an EMBL/GenBank/DDBJ whole genome shotgun (WGS) entry which is preliminary data.</text>
</comment>
<gene>
    <name evidence="4" type="ORF">ACFQE0_00655</name>
</gene>
<dbReference type="Proteomes" id="UP001596292">
    <property type="component" value="Unassembled WGS sequence"/>
</dbReference>
<accession>A0ABW2BDD4</accession>
<name>A0ABW2BDD4_9HYPH</name>
<feature type="domain" description="Transglycosylase SLT" evidence="3">
    <location>
        <begin position="28"/>
        <end position="107"/>
    </location>
</feature>
<evidence type="ECO:0000313" key="5">
    <source>
        <dbReference type="Proteomes" id="UP001596292"/>
    </source>
</evidence>
<evidence type="ECO:0000313" key="4">
    <source>
        <dbReference type="EMBL" id="MFC6788270.1"/>
    </source>
</evidence>
<evidence type="ECO:0000259" key="3">
    <source>
        <dbReference type="Pfam" id="PF01464"/>
    </source>
</evidence>
<dbReference type="InterPro" id="IPR008258">
    <property type="entry name" value="Transglycosylase_SLT_dom_1"/>
</dbReference>
<keyword evidence="5" id="KW-1185">Reference proteome</keyword>
<dbReference type="SUPFAM" id="SSF53955">
    <property type="entry name" value="Lysozyme-like"/>
    <property type="match status" value="1"/>
</dbReference>
<evidence type="ECO:0000256" key="1">
    <source>
        <dbReference type="ARBA" id="ARBA00009387"/>
    </source>
</evidence>
<organism evidence="4 5">
    <name type="scientific">Methylobacterium komagatae</name>
    <dbReference type="NCBI Taxonomy" id="374425"/>
    <lineage>
        <taxon>Bacteria</taxon>
        <taxon>Pseudomonadati</taxon>
        <taxon>Pseudomonadota</taxon>
        <taxon>Alphaproteobacteria</taxon>
        <taxon>Hyphomicrobiales</taxon>
        <taxon>Methylobacteriaceae</taxon>
        <taxon>Methylobacterium</taxon>
    </lineage>
</organism>
<comment type="similarity">
    <text evidence="1">Belongs to the virb1 family.</text>
</comment>
<dbReference type="Pfam" id="PF01464">
    <property type="entry name" value="SLT"/>
    <property type="match status" value="1"/>
</dbReference>
<feature type="region of interest" description="Disordered" evidence="2">
    <location>
        <begin position="851"/>
        <end position="878"/>
    </location>
</feature>
<dbReference type="Gene3D" id="1.10.530.10">
    <property type="match status" value="1"/>
</dbReference>
<feature type="compositionally biased region" description="Basic and acidic residues" evidence="2">
    <location>
        <begin position="851"/>
        <end position="874"/>
    </location>
</feature>
<dbReference type="EMBL" id="JBHSWN010000001">
    <property type="protein sequence ID" value="MFC6788270.1"/>
    <property type="molecule type" value="Genomic_DNA"/>
</dbReference>
<evidence type="ECO:0000256" key="2">
    <source>
        <dbReference type="SAM" id="MobiDB-lite"/>
    </source>
</evidence>
<proteinExistence type="inferred from homology"/>
<dbReference type="InterPro" id="IPR023346">
    <property type="entry name" value="Lysozyme-like_dom_sf"/>
</dbReference>
<protein>
    <submittedName>
        <fullName evidence="4">Transglycosylase SLT domain-containing protein</fullName>
    </submittedName>
</protein>
<reference evidence="5" key="1">
    <citation type="journal article" date="2019" name="Int. J. Syst. Evol. Microbiol.">
        <title>The Global Catalogue of Microorganisms (GCM) 10K type strain sequencing project: providing services to taxonomists for standard genome sequencing and annotation.</title>
        <authorList>
            <consortium name="The Broad Institute Genomics Platform"/>
            <consortium name="The Broad Institute Genome Sequencing Center for Infectious Disease"/>
            <person name="Wu L."/>
            <person name="Ma J."/>
        </authorList>
    </citation>
    <scope>NUCLEOTIDE SEQUENCE [LARGE SCALE GENOMIC DNA]</scope>
    <source>
        <strain evidence="5">CCUG 48316</strain>
    </source>
</reference>
<sequence length="913" mass="101536">MPPAMPVREAPPVPISGAGWERELERSAASTGVDANLMRKIAGRESGNNPNARATTSTAGGLFQFLDSTWGSMAARYSQLGLTNKMSAEQQARAAPYYMKEIQENLHRKLGRAPDDAESYLGWFLGPVGSARALGASADTPVEQVVDAASIAANRAVFKNIRTVGDLYNWSAKKMASSGERASYTVSNSSLAEKAQRMGTQVDLASTQTRVPFTFEDKRQQEIDREKEAYSLVEATRASISQDWMVSNLLKQQGKVVYDPGFSVTPDTLKRDDIKALPPSYLPYLSKAMSQQDLDFRVSRAQQDAEVEKRLSHHPYLRMAVGMADPAGIALAAVAPAGFAANLARATRSASLLAGVSDAAIGSYLTEVPALMNKPGYEPEQALWAGITGTAGYALLNRHMWAGRGHDDVMEGAVKGLYDTRKSLENGTFGSQSAGAAQVAGYRDAVRSDIEGVAGLQTEKSGAAWMDRFRFDTARHKNSENSLIAAVADHLVQDPIGNRDTSKAVSRSLETRARHMKEQQDVFMDREYIAASNDFRQRNNISYHAWEFGGVKEQFQREASKAVRNESPTTTFDPAVERWANAWRKNAEEWHSLASNPGRDLGETFRPVPGFDTLEKNPHYLPRYTNWDRFNELNGEFGNDLRRLLGEAIARKNPDLDADFAHTLGGYYYDRLARVEAGQEMNTMKALSGSDMEALRRDLVNYGLDNDAVNRALYQLDQSASQSGGKTMTSRQKRRTLMDENFSLQLSGRNGSREVKVAELWEDNLHAISNAYNRQMSSTVAFAQMRIENPRWKVGDPASERYIIDGLHSEGDWKTLEGKIRAHDTVIRHDDRLKTAEAEPARSEVRLRCDPRCPQRHRPDPPRAGHADRPERQLRPPHVPGWLVLRGRVRQVHGRVRCQAHAEDHPWLQGLHA</sequence>